<feature type="domain" description="DUF4340" evidence="1">
    <location>
        <begin position="69"/>
        <end position="218"/>
    </location>
</feature>
<dbReference type="Pfam" id="PF14238">
    <property type="entry name" value="DUF4340"/>
    <property type="match status" value="1"/>
</dbReference>
<gene>
    <name evidence="2" type="ORF">DMO17_04915</name>
</gene>
<evidence type="ECO:0000259" key="1">
    <source>
        <dbReference type="Pfam" id="PF14238"/>
    </source>
</evidence>
<dbReference type="AlphaFoldDB" id="A0A2V4LD15"/>
<dbReference type="EMBL" id="QJRX01000002">
    <property type="protein sequence ID" value="PYC28524.1"/>
    <property type="molecule type" value="Genomic_DNA"/>
</dbReference>
<evidence type="ECO:0000313" key="3">
    <source>
        <dbReference type="Proteomes" id="UP000248146"/>
    </source>
</evidence>
<protein>
    <recommendedName>
        <fullName evidence="1">DUF4340 domain-containing protein</fullName>
    </recommendedName>
</protein>
<name>A0A2V4LD15_AQUAC</name>
<reference evidence="2 3" key="1">
    <citation type="submission" date="2018-06" db="EMBL/GenBank/DDBJ databases">
        <title>Pseudomonas diversity within urban Lake Michigan freshwaters.</title>
        <authorList>
            <person name="Batrich M."/>
            <person name="Hatzopoulos T."/>
            <person name="Putonti C."/>
        </authorList>
    </citation>
    <scope>NUCLEOTIDE SEQUENCE [LARGE SCALE GENOMIC DNA]</scope>
    <source>
        <strain evidence="2 3">MB-090714</strain>
    </source>
</reference>
<dbReference type="OrthoDB" id="7008377at2"/>
<dbReference type="Proteomes" id="UP000248146">
    <property type="component" value="Unassembled WGS sequence"/>
</dbReference>
<evidence type="ECO:0000313" key="2">
    <source>
        <dbReference type="EMBL" id="PYC28524.1"/>
    </source>
</evidence>
<accession>A0A2V4LD15</accession>
<comment type="caution">
    <text evidence="2">The sequence shown here is derived from an EMBL/GenBank/DDBJ whole genome shotgun (WGS) entry which is preliminary data.</text>
</comment>
<organism evidence="2 3">
    <name type="scientific">Aquipseudomonas alcaligenes</name>
    <name type="common">Pseudomonas alcaligenes</name>
    <dbReference type="NCBI Taxonomy" id="43263"/>
    <lineage>
        <taxon>Bacteria</taxon>
        <taxon>Pseudomonadati</taxon>
        <taxon>Pseudomonadota</taxon>
        <taxon>Gammaproteobacteria</taxon>
        <taxon>Pseudomonadales</taxon>
        <taxon>Pseudomonadaceae</taxon>
        <taxon>Aquipseudomonas</taxon>
    </lineage>
</organism>
<dbReference type="InterPro" id="IPR025641">
    <property type="entry name" value="DUF4340"/>
</dbReference>
<dbReference type="RefSeq" id="WP_110681243.1">
    <property type="nucleotide sequence ID" value="NZ_QJRX01000002.1"/>
</dbReference>
<proteinExistence type="predicted"/>
<sequence>MTRKTLFVLAVLALALVASWYFTSQVSKRPAPAQAEAWLPGLQAEQVQAIEVQRAGQPLVRLERREQAWVVPAKADYPADRAAVAALLKALGDARKVEPRTANAELYARLGLAEQGSPEEQAVRVTLQRGEQPPLQLLIGKPGQRDGHLVRQAGEAQSWLVSQRIELPASELEWLDRRVAAVPFATVRELDLRHAGGERLTLYRDKAEEANLRVRQLPEGKRLAFDGAADGMARFFADLRFADAAPLAQLSFEDKPALQFSLSTFAGKTLKGSLHGQGDQHWLLLEQGSDLPASELPGRSDWAYRIEPYQYQSLAKKLTDVLAAD</sequence>